<proteinExistence type="predicted"/>
<accession>A0ABY5YEF4</accession>
<evidence type="ECO:0008006" key="4">
    <source>
        <dbReference type="Google" id="ProtNLM"/>
    </source>
</evidence>
<dbReference type="Proteomes" id="UP001060261">
    <property type="component" value="Chromosome"/>
</dbReference>
<dbReference type="EMBL" id="CP104213">
    <property type="protein sequence ID" value="UWX63455.1"/>
    <property type="molecule type" value="Genomic_DNA"/>
</dbReference>
<feature type="region of interest" description="Disordered" evidence="1">
    <location>
        <begin position="98"/>
        <end position="134"/>
    </location>
</feature>
<dbReference type="RefSeq" id="WP_260559743.1">
    <property type="nucleotide sequence ID" value="NZ_BAABEC010000172.1"/>
</dbReference>
<sequence>MSRPLPLQASLSVWRARALRYTSVYVLLAAALLGLRYATRETYPHLRELRINVLELQNQRDHLELEVQTLTTGPRVLEWAAAQGMVPYAQAPKTSADIPALPALPAPPPEDTSFQVSTRWSAPDQASDPHKLSQ</sequence>
<reference evidence="2" key="1">
    <citation type="submission" date="2022-09" db="EMBL/GenBank/DDBJ databases">
        <title>genome sequence of Deinococcus rubellus.</title>
        <authorList>
            <person name="Srinivasan S."/>
        </authorList>
    </citation>
    <scope>NUCLEOTIDE SEQUENCE</scope>
    <source>
        <strain evidence="2">Ant6</strain>
    </source>
</reference>
<protein>
    <recommendedName>
        <fullName evidence="4">Cell division protein FtsL</fullName>
    </recommendedName>
</protein>
<name>A0ABY5YEF4_9DEIO</name>
<organism evidence="2 3">
    <name type="scientific">Deinococcus rubellus</name>
    <dbReference type="NCBI Taxonomy" id="1889240"/>
    <lineage>
        <taxon>Bacteria</taxon>
        <taxon>Thermotogati</taxon>
        <taxon>Deinococcota</taxon>
        <taxon>Deinococci</taxon>
        <taxon>Deinococcales</taxon>
        <taxon>Deinococcaceae</taxon>
        <taxon>Deinococcus</taxon>
    </lineage>
</organism>
<keyword evidence="3" id="KW-1185">Reference proteome</keyword>
<evidence type="ECO:0000256" key="1">
    <source>
        <dbReference type="SAM" id="MobiDB-lite"/>
    </source>
</evidence>
<evidence type="ECO:0000313" key="3">
    <source>
        <dbReference type="Proteomes" id="UP001060261"/>
    </source>
</evidence>
<gene>
    <name evidence="2" type="ORF">N0D28_11975</name>
</gene>
<evidence type="ECO:0000313" key="2">
    <source>
        <dbReference type="EMBL" id="UWX63455.1"/>
    </source>
</evidence>